<dbReference type="InterPro" id="IPR012827">
    <property type="entry name" value="Hemerythrin_metal-bd"/>
</dbReference>
<dbReference type="InterPro" id="IPR012312">
    <property type="entry name" value="Hemerythrin-like"/>
</dbReference>
<dbReference type="Pfam" id="PF01814">
    <property type="entry name" value="Hemerythrin"/>
    <property type="match status" value="1"/>
</dbReference>
<evidence type="ECO:0000256" key="2">
    <source>
        <dbReference type="ARBA" id="ARBA00022723"/>
    </source>
</evidence>
<keyword evidence="2" id="KW-0479">Metal-binding</keyword>
<evidence type="ECO:0000313" key="5">
    <source>
        <dbReference type="EMBL" id="RTR19160.1"/>
    </source>
</evidence>
<organism evidence="5 6">
    <name type="scientific">Azospirillum griseum</name>
    <dbReference type="NCBI Taxonomy" id="2496639"/>
    <lineage>
        <taxon>Bacteria</taxon>
        <taxon>Pseudomonadati</taxon>
        <taxon>Pseudomonadota</taxon>
        <taxon>Alphaproteobacteria</taxon>
        <taxon>Rhodospirillales</taxon>
        <taxon>Azospirillaceae</taxon>
        <taxon>Azospirillum</taxon>
    </lineage>
</organism>
<dbReference type="GO" id="GO:0046872">
    <property type="term" value="F:metal ion binding"/>
    <property type="evidence" value="ECO:0007669"/>
    <property type="project" value="UniProtKB-KW"/>
</dbReference>
<comment type="caution">
    <text evidence="5">The sequence shown here is derived from an EMBL/GenBank/DDBJ whole genome shotgun (WGS) entry which is preliminary data.</text>
</comment>
<dbReference type="Proteomes" id="UP000277007">
    <property type="component" value="Unassembled WGS sequence"/>
</dbReference>
<dbReference type="RefSeq" id="WP_126616438.1">
    <property type="nucleotide sequence ID" value="NZ_JBHUCY010000030.1"/>
</dbReference>
<evidence type="ECO:0000313" key="6">
    <source>
        <dbReference type="Proteomes" id="UP000277007"/>
    </source>
</evidence>
<dbReference type="InterPro" id="IPR035938">
    <property type="entry name" value="Hemerythrin-like_sf"/>
</dbReference>
<sequence>MQDWNSDMVIDHGVLDEDHHRTHELIRRFLALPAEDDQRLRAIALLERLRDLSIQHFMREEKVQIAIRYPLLNEHRAQHRRMIVLLGEIIEQVEARESVFPFGYIKTQTDQLLPHWFLEHFTRADLPLKLHIAKTPTVMKALAR</sequence>
<dbReference type="EMBL" id="RXMA01000012">
    <property type="protein sequence ID" value="RTR19160.1"/>
    <property type="molecule type" value="Genomic_DNA"/>
</dbReference>
<accession>A0A431VG60</accession>
<dbReference type="OrthoDB" id="7305796at2"/>
<keyword evidence="6" id="KW-1185">Reference proteome</keyword>
<proteinExistence type="inferred from homology"/>
<comment type="similarity">
    <text evidence="1">Belongs to the hemerythrin family.</text>
</comment>
<evidence type="ECO:0000259" key="4">
    <source>
        <dbReference type="Pfam" id="PF01814"/>
    </source>
</evidence>
<reference evidence="5 6" key="1">
    <citation type="submission" date="2018-12" db="EMBL/GenBank/DDBJ databases">
        <authorList>
            <person name="Yang Y."/>
        </authorList>
    </citation>
    <scope>NUCLEOTIDE SEQUENCE [LARGE SCALE GENOMIC DNA]</scope>
    <source>
        <strain evidence="5 6">L-25-5w-1</strain>
    </source>
</reference>
<protein>
    <submittedName>
        <fullName evidence="5">Hemerythrin-like metal-binding protein</fullName>
    </submittedName>
</protein>
<dbReference type="NCBIfam" id="TIGR02481">
    <property type="entry name" value="hemeryth_dom"/>
    <property type="match status" value="1"/>
</dbReference>
<evidence type="ECO:0000256" key="3">
    <source>
        <dbReference type="ARBA" id="ARBA00023004"/>
    </source>
</evidence>
<name>A0A431VG60_9PROT</name>
<keyword evidence="3" id="KW-0408">Iron</keyword>
<dbReference type="SUPFAM" id="SSF47188">
    <property type="entry name" value="Hemerythrin-like"/>
    <property type="match status" value="1"/>
</dbReference>
<evidence type="ECO:0000256" key="1">
    <source>
        <dbReference type="ARBA" id="ARBA00010587"/>
    </source>
</evidence>
<gene>
    <name evidence="5" type="ORF">EJ903_14115</name>
</gene>
<feature type="domain" description="Hemerythrin-like" evidence="4">
    <location>
        <begin position="14"/>
        <end position="123"/>
    </location>
</feature>
<dbReference type="Gene3D" id="1.20.120.50">
    <property type="entry name" value="Hemerythrin-like"/>
    <property type="match status" value="1"/>
</dbReference>
<dbReference type="AlphaFoldDB" id="A0A431VG60"/>
<dbReference type="CDD" id="cd12107">
    <property type="entry name" value="Hemerythrin"/>
    <property type="match status" value="1"/>
</dbReference>